<dbReference type="InterPro" id="IPR000537">
    <property type="entry name" value="UbiA_prenyltransferase"/>
</dbReference>
<dbReference type="PANTHER" id="PTHR43448:SF2">
    <property type="entry name" value="PROTOHEME IX FARNESYLTRANSFERASE, MITOCHONDRIAL"/>
    <property type="match status" value="1"/>
</dbReference>
<keyword evidence="3 12" id="KW-0808">Transferase</keyword>
<proteinExistence type="inferred from homology"/>
<dbReference type="OrthoDB" id="5211at2759"/>
<keyword evidence="6 14" id="KW-1133">Transmembrane helix</keyword>
<evidence type="ECO:0000256" key="13">
    <source>
        <dbReference type="SAM" id="MobiDB-lite"/>
    </source>
</evidence>
<feature type="region of interest" description="Disordered" evidence="13">
    <location>
        <begin position="53"/>
        <end position="76"/>
    </location>
</feature>
<reference evidence="15" key="2">
    <citation type="submission" date="2022-10" db="EMBL/GenBank/DDBJ databases">
        <authorList>
            <consortium name="ENA_rothamsted_submissions"/>
            <consortium name="culmorum"/>
            <person name="King R."/>
        </authorList>
    </citation>
    <scope>NUCLEOTIDE SEQUENCE</scope>
</reference>
<dbReference type="PROSITE" id="PS00943">
    <property type="entry name" value="UBIA"/>
    <property type="match status" value="1"/>
</dbReference>
<comment type="similarity">
    <text evidence="12">Belongs to the ubiA prenyltransferase family.</text>
</comment>
<dbReference type="PANTHER" id="PTHR43448">
    <property type="entry name" value="PROTOHEME IX FARNESYLTRANSFERASE, MITOCHONDRIAL"/>
    <property type="match status" value="1"/>
</dbReference>
<dbReference type="PIRSF" id="PIRSF001773">
    <property type="entry name" value="COX10"/>
    <property type="match status" value="1"/>
</dbReference>
<comment type="subcellular location">
    <subcellularLocation>
        <location evidence="1">Mitochondrion membrane</location>
        <topology evidence="1">Multi-pass membrane protein</topology>
    </subcellularLocation>
</comment>
<dbReference type="CDD" id="cd13957">
    <property type="entry name" value="PT_UbiA_Cox10"/>
    <property type="match status" value="1"/>
</dbReference>
<feature type="transmembrane region" description="Helical" evidence="14">
    <location>
        <begin position="341"/>
        <end position="358"/>
    </location>
</feature>
<dbReference type="EMBL" id="OU896721">
    <property type="protein sequence ID" value="CAG9817563.1"/>
    <property type="molecule type" value="Genomic_DNA"/>
</dbReference>
<comment type="catalytic activity">
    <reaction evidence="11">
        <text>heme b + (2E,6E)-farnesyl diphosphate + H2O = Fe(II)-heme o + diphosphate</text>
        <dbReference type="Rhea" id="RHEA:28070"/>
        <dbReference type="ChEBI" id="CHEBI:15377"/>
        <dbReference type="ChEBI" id="CHEBI:33019"/>
        <dbReference type="ChEBI" id="CHEBI:60344"/>
        <dbReference type="ChEBI" id="CHEBI:60530"/>
        <dbReference type="ChEBI" id="CHEBI:175763"/>
        <dbReference type="EC" id="2.5.1.141"/>
    </reaction>
</comment>
<dbReference type="GO" id="GO:0031966">
    <property type="term" value="C:mitochondrial membrane"/>
    <property type="evidence" value="ECO:0007669"/>
    <property type="project" value="UniProtKB-SubCell"/>
</dbReference>
<organism evidence="15 16">
    <name type="scientific">Phaedon cochleariae</name>
    <name type="common">Mustard beetle</name>
    <dbReference type="NCBI Taxonomy" id="80249"/>
    <lineage>
        <taxon>Eukaryota</taxon>
        <taxon>Metazoa</taxon>
        <taxon>Ecdysozoa</taxon>
        <taxon>Arthropoda</taxon>
        <taxon>Hexapoda</taxon>
        <taxon>Insecta</taxon>
        <taxon>Pterygota</taxon>
        <taxon>Neoptera</taxon>
        <taxon>Endopterygota</taxon>
        <taxon>Coleoptera</taxon>
        <taxon>Polyphaga</taxon>
        <taxon>Cucujiformia</taxon>
        <taxon>Chrysomeloidea</taxon>
        <taxon>Chrysomelidae</taxon>
        <taxon>Chrysomelinae</taxon>
        <taxon>Chrysomelini</taxon>
        <taxon>Phaedon</taxon>
    </lineage>
</organism>
<evidence type="ECO:0000256" key="6">
    <source>
        <dbReference type="ARBA" id="ARBA00022989"/>
    </source>
</evidence>
<dbReference type="EC" id="2.5.1.-" evidence="12"/>
<evidence type="ECO:0000256" key="9">
    <source>
        <dbReference type="ARBA" id="ARBA00023136"/>
    </source>
</evidence>
<dbReference type="GO" id="GO:0008495">
    <property type="term" value="F:protoheme IX farnesyltransferase activity"/>
    <property type="evidence" value="ECO:0007669"/>
    <property type="project" value="UniProtKB-EC"/>
</dbReference>
<evidence type="ECO:0000256" key="12">
    <source>
        <dbReference type="PIRNR" id="PIRNR001773"/>
    </source>
</evidence>
<evidence type="ECO:0000256" key="5">
    <source>
        <dbReference type="ARBA" id="ARBA00022946"/>
    </source>
</evidence>
<evidence type="ECO:0000256" key="8">
    <source>
        <dbReference type="ARBA" id="ARBA00023133"/>
    </source>
</evidence>
<name>A0A9N9X497_PHACE</name>
<evidence type="ECO:0000256" key="1">
    <source>
        <dbReference type="ARBA" id="ARBA00004225"/>
    </source>
</evidence>
<feature type="transmembrane region" description="Helical" evidence="14">
    <location>
        <begin position="309"/>
        <end position="329"/>
    </location>
</feature>
<gene>
    <name evidence="15" type="ORF">PHAECO_LOCUS4633</name>
</gene>
<dbReference type="GO" id="GO:0006784">
    <property type="term" value="P:heme A biosynthetic process"/>
    <property type="evidence" value="ECO:0007669"/>
    <property type="project" value="TreeGrafter"/>
</dbReference>
<dbReference type="InterPro" id="IPR016315">
    <property type="entry name" value="Protohaem_IX_farnesylTrfase_mt"/>
</dbReference>
<keyword evidence="4 14" id="KW-0812">Transmembrane</keyword>
<reference evidence="15" key="1">
    <citation type="submission" date="2022-01" db="EMBL/GenBank/DDBJ databases">
        <authorList>
            <person name="King R."/>
        </authorList>
    </citation>
    <scope>NUCLEOTIDE SEQUENCE</scope>
</reference>
<evidence type="ECO:0000313" key="16">
    <source>
        <dbReference type="Proteomes" id="UP001153737"/>
    </source>
</evidence>
<dbReference type="NCBIfam" id="TIGR01473">
    <property type="entry name" value="cyoE_ctaB"/>
    <property type="match status" value="1"/>
</dbReference>
<evidence type="ECO:0000256" key="11">
    <source>
        <dbReference type="ARBA" id="ARBA00047690"/>
    </source>
</evidence>
<keyword evidence="7 12" id="KW-0496">Mitochondrion</keyword>
<feature type="transmembrane region" description="Helical" evidence="14">
    <location>
        <begin position="92"/>
        <end position="109"/>
    </location>
</feature>
<keyword evidence="8 12" id="KW-0350">Heme biosynthesis</keyword>
<comment type="function">
    <text evidence="12">Converts protoheme IX and farnesyl diphosphate to heme O.</text>
</comment>
<accession>A0A9N9X497</accession>
<dbReference type="InterPro" id="IPR044878">
    <property type="entry name" value="UbiA_sf"/>
</dbReference>
<dbReference type="InterPro" id="IPR030470">
    <property type="entry name" value="UbiA_prenylTrfase_CS"/>
</dbReference>
<dbReference type="InterPro" id="IPR006369">
    <property type="entry name" value="Protohaem_IX_farnesylTrfase"/>
</dbReference>
<dbReference type="FunFam" id="1.10.357.140:FF:000004">
    <property type="entry name" value="Protoheme IX farnesyltransferase, mitochondrial"/>
    <property type="match status" value="1"/>
</dbReference>
<evidence type="ECO:0000256" key="10">
    <source>
        <dbReference type="ARBA" id="ARBA00030253"/>
    </source>
</evidence>
<evidence type="ECO:0000256" key="7">
    <source>
        <dbReference type="ARBA" id="ARBA00023128"/>
    </source>
</evidence>
<keyword evidence="16" id="KW-1185">Reference proteome</keyword>
<dbReference type="Pfam" id="PF01040">
    <property type="entry name" value="UbiA"/>
    <property type="match status" value="1"/>
</dbReference>
<keyword evidence="5" id="KW-0809">Transit peptide</keyword>
<sequence>MYKVTFSHIKLCKTSSLWVPYQLFKKPLTFGISLKYVTQSNAKSSTPIVTHISDENGPSLQPHKPKNVPSWRPTPSTDRSNIIKHYLKLSKIRLTTMVVITSMAGYAVAPAPFEWTTFAMCSLGTGLLSAAANSVNQFHEVPFDAQMSRTKNRIIVCGRLTPLQSMVFASMTSLSGVGILYFGVNGLTASLGLANLILYTSIYTPMKRMSILNTWVGSIVGAMPPLMGWAACTGSLISPGAWLMAALLYSWQFPHFNALSWNLRPDYSRAGYRMMAVTEPALCRRVALRHAVALQGISMAAPITGTTTWWFLLGATPLNLYFIYLAYQFYKDSSSASSRKLFRFSLIHLPLIMILFLVNKKKWFIFEKENNHDDQPDHKKTDDR</sequence>
<feature type="transmembrane region" description="Helical" evidence="14">
    <location>
        <begin position="187"/>
        <end position="206"/>
    </location>
</feature>
<evidence type="ECO:0000256" key="14">
    <source>
        <dbReference type="SAM" id="Phobius"/>
    </source>
</evidence>
<evidence type="ECO:0000313" key="15">
    <source>
        <dbReference type="EMBL" id="CAG9817563.1"/>
    </source>
</evidence>
<evidence type="ECO:0000256" key="2">
    <source>
        <dbReference type="ARBA" id="ARBA00016335"/>
    </source>
</evidence>
<dbReference type="Proteomes" id="UP001153737">
    <property type="component" value="Chromosome 15"/>
</dbReference>
<keyword evidence="9 12" id="KW-0472">Membrane</keyword>
<evidence type="ECO:0000256" key="3">
    <source>
        <dbReference type="ARBA" id="ARBA00022679"/>
    </source>
</evidence>
<dbReference type="Gene3D" id="1.10.357.140">
    <property type="entry name" value="UbiA prenyltransferase"/>
    <property type="match status" value="1"/>
</dbReference>
<dbReference type="AlphaFoldDB" id="A0A9N9X497"/>
<protein>
    <recommendedName>
        <fullName evidence="2 12">Protoheme IX farnesyltransferase, mitochondrial</fullName>
        <ecNumber evidence="12">2.5.1.-</ecNumber>
    </recommendedName>
    <alternativeName>
        <fullName evidence="10 12">Heme O synthase</fullName>
    </alternativeName>
</protein>
<dbReference type="HAMAP" id="MF_00154">
    <property type="entry name" value="CyoE_CtaB"/>
    <property type="match status" value="1"/>
</dbReference>
<evidence type="ECO:0000256" key="4">
    <source>
        <dbReference type="ARBA" id="ARBA00022692"/>
    </source>
</evidence>